<feature type="region of interest" description="Disordered" evidence="1">
    <location>
        <begin position="171"/>
        <end position="282"/>
    </location>
</feature>
<sequence length="494" mass="52022">MPSHLRNGKDLLFEQRRAAKRAAARDAGRIRQQQRLADLASRSGAPELPLSASLRGYHKLPGADGPASSVGQSGATSGLSAPGNAQPTGYTLSPAALVRLRRVREQQSTVDGLRGSQPAQNGSGLSPRSWDIPFREPIKSNVGCAGIQQIHPSTTPGGEVGLRSLKERSAESPDGWLYDANTNSPLSPHERSAQGQRNVHRPVTLHSSSPTGPRDFSRRQDASPRLVDPLGSTRQPRPVSPRRLEPSATSLQTRHIGRRETSLHVPGAYGSPRTSCASGASTATPSSVAAVAASAATTSATRASHNGSSHSPQLPARPGDSHCSSSERPECNKTAIAPSNYGCGESSFRVPASYASPQHSCPSGDAIVAPATGMAATNANCSFVGAAAASAKADCTRYWTPDRHTATGRAKASPSPALLQARGLPREGAALPSATFTPNQPSKLHRAVPNRWEPVQPPLPEEPEKTSQSNDHQDDPNGKPTCVHRMPQFSLKKD</sequence>
<feature type="compositionally biased region" description="Polar residues" evidence="1">
    <location>
        <begin position="117"/>
        <end position="126"/>
    </location>
</feature>
<feature type="compositionally biased region" description="Polar residues" evidence="1">
    <location>
        <begin position="69"/>
        <end position="90"/>
    </location>
</feature>
<comment type="caution">
    <text evidence="2">The sequence shown here is derived from an EMBL/GenBank/DDBJ whole genome shotgun (WGS) entry which is preliminary data.</text>
</comment>
<dbReference type="AlphaFoldDB" id="A0A2N5VJ95"/>
<feature type="region of interest" description="Disordered" evidence="1">
    <location>
        <begin position="104"/>
        <end position="134"/>
    </location>
</feature>
<keyword evidence="3" id="KW-1185">Reference proteome</keyword>
<evidence type="ECO:0000256" key="1">
    <source>
        <dbReference type="SAM" id="MobiDB-lite"/>
    </source>
</evidence>
<feature type="region of interest" description="Disordered" evidence="1">
    <location>
        <begin position="56"/>
        <end position="90"/>
    </location>
</feature>
<evidence type="ECO:0000313" key="3">
    <source>
        <dbReference type="Proteomes" id="UP000235388"/>
    </source>
</evidence>
<proteinExistence type="predicted"/>
<feature type="region of interest" description="Disordered" evidence="1">
    <location>
        <begin position="299"/>
        <end position="330"/>
    </location>
</feature>
<protein>
    <submittedName>
        <fullName evidence="2">Uncharacterized protein</fullName>
    </submittedName>
</protein>
<name>A0A2N5VJ95_9BASI</name>
<feature type="region of interest" description="Disordered" evidence="1">
    <location>
        <begin position="23"/>
        <end position="43"/>
    </location>
</feature>
<reference evidence="2 3" key="1">
    <citation type="submission" date="2017-11" db="EMBL/GenBank/DDBJ databases">
        <title>De novo assembly and phasing of dikaryotic genomes from two isolates of Puccinia coronata f. sp. avenae, the causal agent of oat crown rust.</title>
        <authorList>
            <person name="Miller M.E."/>
            <person name="Zhang Y."/>
            <person name="Omidvar V."/>
            <person name="Sperschneider J."/>
            <person name="Schwessinger B."/>
            <person name="Raley C."/>
            <person name="Palmer J.M."/>
            <person name="Garnica D."/>
            <person name="Upadhyaya N."/>
            <person name="Rathjen J."/>
            <person name="Taylor J.M."/>
            <person name="Park R.F."/>
            <person name="Dodds P.N."/>
            <person name="Hirsch C.D."/>
            <person name="Kianian S.F."/>
            <person name="Figueroa M."/>
        </authorList>
    </citation>
    <scope>NUCLEOTIDE SEQUENCE [LARGE SCALE GENOMIC DNA]</scope>
    <source>
        <strain evidence="2">12NC29</strain>
    </source>
</reference>
<evidence type="ECO:0000313" key="2">
    <source>
        <dbReference type="EMBL" id="PLW50040.1"/>
    </source>
</evidence>
<organism evidence="2 3">
    <name type="scientific">Puccinia coronata f. sp. avenae</name>
    <dbReference type="NCBI Taxonomy" id="200324"/>
    <lineage>
        <taxon>Eukaryota</taxon>
        <taxon>Fungi</taxon>
        <taxon>Dikarya</taxon>
        <taxon>Basidiomycota</taxon>
        <taxon>Pucciniomycotina</taxon>
        <taxon>Pucciniomycetes</taxon>
        <taxon>Pucciniales</taxon>
        <taxon>Pucciniaceae</taxon>
        <taxon>Puccinia</taxon>
    </lineage>
</organism>
<feature type="region of interest" description="Disordered" evidence="1">
    <location>
        <begin position="428"/>
        <end position="494"/>
    </location>
</feature>
<accession>A0A2N5VJ95</accession>
<dbReference type="Proteomes" id="UP000235388">
    <property type="component" value="Unassembled WGS sequence"/>
</dbReference>
<dbReference type="EMBL" id="PGCJ01000092">
    <property type="protein sequence ID" value="PLW50040.1"/>
    <property type="molecule type" value="Genomic_DNA"/>
</dbReference>
<gene>
    <name evidence="2" type="ORF">PCANC_08184</name>
</gene>